<protein>
    <submittedName>
        <fullName evidence="2">DUF805 domain-containing protein</fullName>
    </submittedName>
</protein>
<evidence type="ECO:0000313" key="3">
    <source>
        <dbReference type="Proteomes" id="UP000245680"/>
    </source>
</evidence>
<feature type="transmembrane region" description="Helical" evidence="1">
    <location>
        <begin position="95"/>
        <end position="113"/>
    </location>
</feature>
<accession>A0A2V2L7E1</accession>
<feature type="transmembrane region" description="Helical" evidence="1">
    <location>
        <begin position="66"/>
        <end position="83"/>
    </location>
</feature>
<feature type="transmembrane region" description="Helical" evidence="1">
    <location>
        <begin position="125"/>
        <end position="151"/>
    </location>
</feature>
<dbReference type="GO" id="GO:0005886">
    <property type="term" value="C:plasma membrane"/>
    <property type="evidence" value="ECO:0007669"/>
    <property type="project" value="TreeGrafter"/>
</dbReference>
<keyword evidence="3" id="KW-1185">Reference proteome</keyword>
<comment type="caution">
    <text evidence="2">The sequence shown here is derived from an EMBL/GenBank/DDBJ whole genome shotgun (WGS) entry which is preliminary data.</text>
</comment>
<sequence length="170" mass="18044">MGPKQSIATCLRKYVTFSGRASRSEFWWFMGALWAGSVVVAALDAALFGGGVDQGGPGPSPSPEPLSALFGLATILPSLSAGWRRMHDTGRMGLYVLYPVTIMIGIAFFAGLFESTGLMAQDPMTGLSGVVFIAAAVLFLLSPLIVLWWLIRPSQPGANAYGPNPHEVMP</sequence>
<dbReference type="Proteomes" id="UP000245680">
    <property type="component" value="Unassembled WGS sequence"/>
</dbReference>
<keyword evidence="1" id="KW-0472">Membrane</keyword>
<dbReference type="AlphaFoldDB" id="A0A2V2L7E1"/>
<evidence type="ECO:0000256" key="1">
    <source>
        <dbReference type="SAM" id="Phobius"/>
    </source>
</evidence>
<reference evidence="2 3" key="1">
    <citation type="submission" date="2018-05" db="EMBL/GenBank/DDBJ databases">
        <title>Rhodobacteraceae gen. nov., sp. nov. isolated from sea water.</title>
        <authorList>
            <person name="Ren Y."/>
        </authorList>
    </citation>
    <scope>NUCLEOTIDE SEQUENCE [LARGE SCALE GENOMIC DNA]</scope>
    <source>
        <strain evidence="2 3">TG-679</strain>
    </source>
</reference>
<dbReference type="PANTHER" id="PTHR34980">
    <property type="entry name" value="INNER MEMBRANE PROTEIN-RELATED-RELATED"/>
    <property type="match status" value="1"/>
</dbReference>
<proteinExistence type="predicted"/>
<dbReference type="OrthoDB" id="9812349at2"/>
<name>A0A2V2L7E1_9RHOB</name>
<gene>
    <name evidence="2" type="ORF">DKT77_17550</name>
</gene>
<dbReference type="RefSeq" id="WP_109812977.1">
    <property type="nucleotide sequence ID" value="NZ_QGKU01000052.1"/>
</dbReference>
<organism evidence="2 3">
    <name type="scientific">Meridianimarinicoccus roseus</name>
    <dbReference type="NCBI Taxonomy" id="2072018"/>
    <lineage>
        <taxon>Bacteria</taxon>
        <taxon>Pseudomonadati</taxon>
        <taxon>Pseudomonadota</taxon>
        <taxon>Alphaproteobacteria</taxon>
        <taxon>Rhodobacterales</taxon>
        <taxon>Paracoccaceae</taxon>
        <taxon>Meridianimarinicoccus</taxon>
    </lineage>
</organism>
<dbReference type="InterPro" id="IPR008523">
    <property type="entry name" value="DUF805"/>
</dbReference>
<keyword evidence="1" id="KW-1133">Transmembrane helix</keyword>
<evidence type="ECO:0000313" key="2">
    <source>
        <dbReference type="EMBL" id="PWR01368.1"/>
    </source>
</evidence>
<dbReference type="Pfam" id="PF05656">
    <property type="entry name" value="DUF805"/>
    <property type="match status" value="1"/>
</dbReference>
<dbReference type="EMBL" id="QGKU01000052">
    <property type="protein sequence ID" value="PWR01368.1"/>
    <property type="molecule type" value="Genomic_DNA"/>
</dbReference>
<dbReference type="PANTHER" id="PTHR34980:SF2">
    <property type="entry name" value="INNER MEMBRANE PROTEIN YHAH-RELATED"/>
    <property type="match status" value="1"/>
</dbReference>
<feature type="transmembrane region" description="Helical" evidence="1">
    <location>
        <begin position="26"/>
        <end position="46"/>
    </location>
</feature>
<keyword evidence="1" id="KW-0812">Transmembrane</keyword>